<evidence type="ECO:0000313" key="2">
    <source>
        <dbReference type="EMBL" id="KAK5951054.1"/>
    </source>
</evidence>
<evidence type="ECO:0000256" key="1">
    <source>
        <dbReference type="SAM" id="MobiDB-lite"/>
    </source>
</evidence>
<protein>
    <submittedName>
        <fullName evidence="2">Uncharacterized protein</fullName>
    </submittedName>
</protein>
<evidence type="ECO:0000313" key="3">
    <source>
        <dbReference type="Proteomes" id="UP001316803"/>
    </source>
</evidence>
<name>A0AAN8EB25_9EURO</name>
<sequence>MKDDLAKLAPFTSKDMIEATSHSLADTYSINDDTMPSPVISVFRSIARQARGVARQIVRVPTKSMSRMSGEQRPDMAKMRQVTPIYDHDLKRWVWPTPPMVHQDELLGKPCKQMSASSKADSRRSSK</sequence>
<organism evidence="2 3">
    <name type="scientific">Knufia fluminis</name>
    <dbReference type="NCBI Taxonomy" id="191047"/>
    <lineage>
        <taxon>Eukaryota</taxon>
        <taxon>Fungi</taxon>
        <taxon>Dikarya</taxon>
        <taxon>Ascomycota</taxon>
        <taxon>Pezizomycotina</taxon>
        <taxon>Eurotiomycetes</taxon>
        <taxon>Chaetothyriomycetidae</taxon>
        <taxon>Chaetothyriales</taxon>
        <taxon>Trichomeriaceae</taxon>
        <taxon>Knufia</taxon>
    </lineage>
</organism>
<keyword evidence="3" id="KW-1185">Reference proteome</keyword>
<comment type="caution">
    <text evidence="2">The sequence shown here is derived from an EMBL/GenBank/DDBJ whole genome shotgun (WGS) entry which is preliminary data.</text>
</comment>
<proteinExistence type="predicted"/>
<dbReference type="EMBL" id="JAKLMC020000022">
    <property type="protein sequence ID" value="KAK5951054.1"/>
    <property type="molecule type" value="Genomic_DNA"/>
</dbReference>
<gene>
    <name evidence="2" type="ORF">OHC33_007807</name>
</gene>
<feature type="region of interest" description="Disordered" evidence="1">
    <location>
        <begin position="104"/>
        <end position="127"/>
    </location>
</feature>
<dbReference type="Proteomes" id="UP001316803">
    <property type="component" value="Unassembled WGS sequence"/>
</dbReference>
<reference evidence="2 3" key="1">
    <citation type="submission" date="2022-12" db="EMBL/GenBank/DDBJ databases">
        <title>Genomic features and morphological characterization of a novel Knufia sp. strain isolated from spacecraft assembly facility.</title>
        <authorList>
            <person name="Teixeira M."/>
            <person name="Chander A.M."/>
            <person name="Stajich J.E."/>
            <person name="Venkateswaran K."/>
        </authorList>
    </citation>
    <scope>NUCLEOTIDE SEQUENCE [LARGE SCALE GENOMIC DNA]</scope>
    <source>
        <strain evidence="2 3">FJI-L2-BK-P2</strain>
    </source>
</reference>
<accession>A0AAN8EB25</accession>
<dbReference type="AlphaFoldDB" id="A0AAN8EB25"/>